<protein>
    <recommendedName>
        <fullName evidence="10">FemAB family protein</fullName>
    </recommendedName>
</protein>
<keyword evidence="6" id="KW-0961">Cell wall biogenesis/degradation</keyword>
<dbReference type="OrthoDB" id="3185680at2"/>
<dbReference type="GO" id="GO:0009252">
    <property type="term" value="P:peptidoglycan biosynthetic process"/>
    <property type="evidence" value="ECO:0007669"/>
    <property type="project" value="UniProtKB-KW"/>
</dbReference>
<dbReference type="EMBL" id="PRKW01000005">
    <property type="protein sequence ID" value="PPB48585.1"/>
    <property type="molecule type" value="Genomic_DNA"/>
</dbReference>
<name>A0A2S5IVL1_9MICC</name>
<keyword evidence="4" id="KW-0573">Peptidoglycan synthesis</keyword>
<comment type="caution">
    <text evidence="8">The sequence shown here is derived from an EMBL/GenBank/DDBJ whole genome shotgun (WGS) entry which is preliminary data.</text>
</comment>
<evidence type="ECO:0000256" key="1">
    <source>
        <dbReference type="ARBA" id="ARBA00009943"/>
    </source>
</evidence>
<reference evidence="8 9" key="1">
    <citation type="journal article" date="2014" name="Int. J. Syst. Evol. Microbiol.">
        <title>Arthrobacter pityocampae sp. nov., isolated from Thaumetopoea pityocampa (Lep., Thaumetopoeidae).</title>
        <authorList>
            <person name="Ince I.A."/>
            <person name="Demirbag Z."/>
            <person name="Kati H."/>
        </authorList>
    </citation>
    <scope>NUCLEOTIDE SEQUENCE [LARGE SCALE GENOMIC DNA]</scope>
    <source>
        <strain evidence="8 9">Tp2</strain>
    </source>
</reference>
<keyword evidence="3" id="KW-0133">Cell shape</keyword>
<dbReference type="Pfam" id="PF02388">
    <property type="entry name" value="FemAB"/>
    <property type="match status" value="2"/>
</dbReference>
<evidence type="ECO:0000256" key="4">
    <source>
        <dbReference type="ARBA" id="ARBA00022984"/>
    </source>
</evidence>
<dbReference type="PANTHER" id="PTHR36174">
    <property type="entry name" value="LIPID II:GLYCINE GLYCYLTRANSFERASE"/>
    <property type="match status" value="1"/>
</dbReference>
<dbReference type="GO" id="GO:0008360">
    <property type="term" value="P:regulation of cell shape"/>
    <property type="evidence" value="ECO:0007669"/>
    <property type="project" value="UniProtKB-KW"/>
</dbReference>
<keyword evidence="9" id="KW-1185">Reference proteome</keyword>
<evidence type="ECO:0000313" key="8">
    <source>
        <dbReference type="EMBL" id="PPB48585.1"/>
    </source>
</evidence>
<dbReference type="Gene3D" id="3.40.630.30">
    <property type="match status" value="1"/>
</dbReference>
<comment type="similarity">
    <text evidence="1">Belongs to the FemABX family.</text>
</comment>
<gene>
    <name evidence="8" type="ORF">C4K88_12695</name>
</gene>
<accession>A0A2S5IVL1</accession>
<dbReference type="PROSITE" id="PS51191">
    <property type="entry name" value="FEMABX"/>
    <property type="match status" value="1"/>
</dbReference>
<dbReference type="InterPro" id="IPR050644">
    <property type="entry name" value="PG_Glycine_Bridge_Synth"/>
</dbReference>
<evidence type="ECO:0000256" key="7">
    <source>
        <dbReference type="SAM" id="MobiDB-lite"/>
    </source>
</evidence>
<evidence type="ECO:0000256" key="5">
    <source>
        <dbReference type="ARBA" id="ARBA00023315"/>
    </source>
</evidence>
<keyword evidence="5" id="KW-0012">Acyltransferase</keyword>
<evidence type="ECO:0000313" key="9">
    <source>
        <dbReference type="Proteomes" id="UP000239297"/>
    </source>
</evidence>
<feature type="compositionally biased region" description="Basic and acidic residues" evidence="7">
    <location>
        <begin position="36"/>
        <end position="48"/>
    </location>
</feature>
<feature type="region of interest" description="Disordered" evidence="7">
    <location>
        <begin position="1"/>
        <end position="55"/>
    </location>
</feature>
<proteinExistence type="inferred from homology"/>
<dbReference type="SUPFAM" id="SSF55729">
    <property type="entry name" value="Acyl-CoA N-acyltransferases (Nat)"/>
    <property type="match status" value="1"/>
</dbReference>
<dbReference type="InterPro" id="IPR016181">
    <property type="entry name" value="Acyl_CoA_acyltransferase"/>
</dbReference>
<evidence type="ECO:0000256" key="6">
    <source>
        <dbReference type="ARBA" id="ARBA00023316"/>
    </source>
</evidence>
<dbReference type="GO" id="GO:0016755">
    <property type="term" value="F:aminoacyltransferase activity"/>
    <property type="evidence" value="ECO:0007669"/>
    <property type="project" value="InterPro"/>
</dbReference>
<dbReference type="GO" id="GO:0071555">
    <property type="term" value="P:cell wall organization"/>
    <property type="evidence" value="ECO:0007669"/>
    <property type="project" value="UniProtKB-KW"/>
</dbReference>
<keyword evidence="2" id="KW-0808">Transferase</keyword>
<evidence type="ECO:0000256" key="3">
    <source>
        <dbReference type="ARBA" id="ARBA00022960"/>
    </source>
</evidence>
<dbReference type="PANTHER" id="PTHR36174:SF1">
    <property type="entry name" value="LIPID II:GLYCINE GLYCYLTRANSFERASE"/>
    <property type="match status" value="1"/>
</dbReference>
<feature type="compositionally biased region" description="Low complexity" evidence="7">
    <location>
        <begin position="20"/>
        <end position="35"/>
    </location>
</feature>
<dbReference type="AlphaFoldDB" id="A0A2S5IVL1"/>
<dbReference type="InterPro" id="IPR003447">
    <property type="entry name" value="FEMABX"/>
</dbReference>
<dbReference type="Proteomes" id="UP000239297">
    <property type="component" value="Unassembled WGS sequence"/>
</dbReference>
<evidence type="ECO:0008006" key="10">
    <source>
        <dbReference type="Google" id="ProtNLM"/>
    </source>
</evidence>
<sequence>MGECRSDRLAGPPCARCPSRRAAVTAPGGPAVPVRRAPDHRPVQDPSERPPVNAAPLTYSPLDRQAFDAVAAAHPAVLIPLEQTPDWVDFERALGRTPLGIWAYRDAEGTLVATASYVHVVRRFRESVVVVNGPVWYAERTPAAERLLLETVRRQFSDHPTVHPLYVRLQVATLQAPATDPIEHGWYEREIVVDLTPSEADLLKSFRPNARNSIRRAQRNGIEIKHIPREEWSRVFASELYPIMRETAERDGFQSFDSSYYETLLAVLGDHLRLLVAYRAGQPLSWLITTEYRGYAVYYFAGSTQMARSTFAPYLLLWEAFRTLKAAGNTACGLTGIESENYPSLANVTTFKRNFSKNVVVVPTTYDVPLDARRYAVVASLLAARRNGPAAVRQAAGRLRAAAGHARGRGRTSTRT</sequence>
<organism evidence="8 9">
    <name type="scientific">Arthrobacter pityocampae</name>
    <dbReference type="NCBI Taxonomy" id="547334"/>
    <lineage>
        <taxon>Bacteria</taxon>
        <taxon>Bacillati</taxon>
        <taxon>Actinomycetota</taxon>
        <taxon>Actinomycetes</taxon>
        <taxon>Micrococcales</taxon>
        <taxon>Micrococcaceae</taxon>
        <taxon>Arthrobacter</taxon>
    </lineage>
</organism>
<evidence type="ECO:0000256" key="2">
    <source>
        <dbReference type="ARBA" id="ARBA00022679"/>
    </source>
</evidence>